<gene>
    <name evidence="2" type="ORF">MBM_02064</name>
</gene>
<proteinExistence type="predicted"/>
<accession>K1X4V3</accession>
<sequence length="221" mass="25169">MPLWKSMFATLLTLSLFSDGAQAQGWFQWSKWSRRKEMMVIGYAAVSRWEALAINTDSELWVKDSPHNLQLGRGFYLVNTPGRWMGQEEESWYCVVKARRGKIESAGKVYIPSSYEKLTPAGFVTRNLWAADEAAIVEYIGSEAYISKPGEALRFSWTPDAEDPLLQMVIPTAVVNDDKLRAWAQCFESEDELKQVSDATIDWKAWKIKGFPRVAGSSWLK</sequence>
<feature type="chain" id="PRO_5003853309" evidence="1">
    <location>
        <begin position="24"/>
        <end position="221"/>
    </location>
</feature>
<dbReference type="AlphaFoldDB" id="K1X4V3"/>
<dbReference type="GeneID" id="18757999"/>
<dbReference type="OrthoDB" id="10372941at2759"/>
<reference evidence="2 3" key="1">
    <citation type="journal article" date="2012" name="BMC Genomics">
        <title>Sequencing the genome of Marssonina brunnea reveals fungus-poplar co-evolution.</title>
        <authorList>
            <person name="Zhu S."/>
            <person name="Cao Y.-Z."/>
            <person name="Jiang C."/>
            <person name="Tan B.-Y."/>
            <person name="Wang Z."/>
            <person name="Feng S."/>
            <person name="Zhang L."/>
            <person name="Su X.-H."/>
            <person name="Brejova B."/>
            <person name="Vinar T."/>
            <person name="Xu M."/>
            <person name="Wang M.-X."/>
            <person name="Zhang S.-G."/>
            <person name="Huang M.-R."/>
            <person name="Wu R."/>
            <person name="Zhou Y."/>
        </authorList>
    </citation>
    <scope>NUCLEOTIDE SEQUENCE [LARGE SCALE GENOMIC DNA]</scope>
    <source>
        <strain evidence="2 3">MB_m1</strain>
    </source>
</reference>
<dbReference type="KEGG" id="mbe:MBM_02064"/>
<name>K1X4V3_MARBU</name>
<protein>
    <submittedName>
        <fullName evidence="2">Uncharacterized protein</fullName>
    </submittedName>
</protein>
<dbReference type="Pfam" id="PF19287">
    <property type="entry name" value="DUF5910"/>
    <property type="match status" value="1"/>
</dbReference>
<dbReference type="EMBL" id="JH921430">
    <property type="protein sequence ID" value="EKD20112.1"/>
    <property type="molecule type" value="Genomic_DNA"/>
</dbReference>
<organism evidence="2 3">
    <name type="scientific">Marssonina brunnea f. sp. multigermtubi (strain MB_m1)</name>
    <name type="common">Marssonina leaf spot fungus</name>
    <dbReference type="NCBI Taxonomy" id="1072389"/>
    <lineage>
        <taxon>Eukaryota</taxon>
        <taxon>Fungi</taxon>
        <taxon>Dikarya</taxon>
        <taxon>Ascomycota</taxon>
        <taxon>Pezizomycotina</taxon>
        <taxon>Leotiomycetes</taxon>
        <taxon>Helotiales</taxon>
        <taxon>Drepanopezizaceae</taxon>
        <taxon>Drepanopeziza</taxon>
    </lineage>
</organism>
<dbReference type="RefSeq" id="XP_007289953.1">
    <property type="nucleotide sequence ID" value="XM_007289891.1"/>
</dbReference>
<keyword evidence="1" id="KW-0732">Signal</keyword>
<dbReference type="Proteomes" id="UP000006753">
    <property type="component" value="Unassembled WGS sequence"/>
</dbReference>
<dbReference type="eggNOG" id="ENOG502SUI0">
    <property type="taxonomic scope" value="Eukaryota"/>
</dbReference>
<dbReference type="HOGENOM" id="CLU_091777_0_0_1"/>
<evidence type="ECO:0000313" key="2">
    <source>
        <dbReference type="EMBL" id="EKD20112.1"/>
    </source>
</evidence>
<keyword evidence="3" id="KW-1185">Reference proteome</keyword>
<feature type="signal peptide" evidence="1">
    <location>
        <begin position="1"/>
        <end position="23"/>
    </location>
</feature>
<dbReference type="InterPro" id="IPR045564">
    <property type="entry name" value="DUF5910"/>
</dbReference>
<evidence type="ECO:0000256" key="1">
    <source>
        <dbReference type="SAM" id="SignalP"/>
    </source>
</evidence>
<dbReference type="InParanoid" id="K1X4V3"/>
<evidence type="ECO:0000313" key="3">
    <source>
        <dbReference type="Proteomes" id="UP000006753"/>
    </source>
</evidence>